<evidence type="ECO:0000313" key="10">
    <source>
        <dbReference type="Proteomes" id="UP000627292"/>
    </source>
</evidence>
<dbReference type="InterPro" id="IPR023997">
    <property type="entry name" value="TonB-dep_OMP_SusC/RagA_CS"/>
</dbReference>
<evidence type="ECO:0000256" key="6">
    <source>
        <dbReference type="ARBA" id="ARBA00023237"/>
    </source>
</evidence>
<comment type="subcellular location">
    <subcellularLocation>
        <location evidence="1 7">Cell outer membrane</location>
        <topology evidence="1 7">Multi-pass membrane protein</topology>
    </subcellularLocation>
</comment>
<keyword evidence="3 7" id="KW-1134">Transmembrane beta strand</keyword>
<dbReference type="GO" id="GO:0009279">
    <property type="term" value="C:cell outer membrane"/>
    <property type="evidence" value="ECO:0007669"/>
    <property type="project" value="UniProtKB-SubCell"/>
</dbReference>
<keyword evidence="4 7" id="KW-0812">Transmembrane</keyword>
<dbReference type="InterPro" id="IPR036942">
    <property type="entry name" value="Beta-barrel_TonB_sf"/>
</dbReference>
<keyword evidence="2 7" id="KW-0813">Transport</keyword>
<dbReference type="Gene3D" id="2.40.170.20">
    <property type="entry name" value="TonB-dependent receptor, beta-barrel domain"/>
    <property type="match status" value="1"/>
</dbReference>
<dbReference type="SUPFAM" id="SSF49464">
    <property type="entry name" value="Carboxypeptidase regulatory domain-like"/>
    <property type="match status" value="1"/>
</dbReference>
<name>A0A917MS07_9BACT</name>
<feature type="domain" description="TonB-dependent receptor plug" evidence="8">
    <location>
        <begin position="206"/>
        <end position="305"/>
    </location>
</feature>
<dbReference type="PROSITE" id="PS52016">
    <property type="entry name" value="TONB_DEPENDENT_REC_3"/>
    <property type="match status" value="1"/>
</dbReference>
<dbReference type="InterPro" id="IPR039426">
    <property type="entry name" value="TonB-dep_rcpt-like"/>
</dbReference>
<dbReference type="SUPFAM" id="SSF56935">
    <property type="entry name" value="Porins"/>
    <property type="match status" value="1"/>
</dbReference>
<evidence type="ECO:0000256" key="4">
    <source>
        <dbReference type="ARBA" id="ARBA00022692"/>
    </source>
</evidence>
<evidence type="ECO:0000256" key="1">
    <source>
        <dbReference type="ARBA" id="ARBA00004571"/>
    </source>
</evidence>
<dbReference type="InterPro" id="IPR023996">
    <property type="entry name" value="TonB-dep_OMP_SusC/RagA"/>
</dbReference>
<dbReference type="AlphaFoldDB" id="A0A917MS07"/>
<organism evidence="9 10">
    <name type="scientific">Filimonas zeae</name>
    <dbReference type="NCBI Taxonomy" id="1737353"/>
    <lineage>
        <taxon>Bacteria</taxon>
        <taxon>Pseudomonadati</taxon>
        <taxon>Bacteroidota</taxon>
        <taxon>Chitinophagia</taxon>
        <taxon>Chitinophagales</taxon>
        <taxon>Chitinophagaceae</taxon>
        <taxon>Filimonas</taxon>
    </lineage>
</organism>
<evidence type="ECO:0000313" key="9">
    <source>
        <dbReference type="EMBL" id="GGH59900.1"/>
    </source>
</evidence>
<dbReference type="NCBIfam" id="TIGR04056">
    <property type="entry name" value="OMP_RagA_SusC"/>
    <property type="match status" value="1"/>
</dbReference>
<evidence type="ECO:0000256" key="7">
    <source>
        <dbReference type="PROSITE-ProRule" id="PRU01360"/>
    </source>
</evidence>
<dbReference type="RefSeq" id="WP_188950607.1">
    <property type="nucleotide sequence ID" value="NZ_BMIB01000001.1"/>
</dbReference>
<comment type="similarity">
    <text evidence="7">Belongs to the TonB-dependent receptor family.</text>
</comment>
<reference evidence="9" key="1">
    <citation type="journal article" date="2014" name="Int. J. Syst. Evol. Microbiol.">
        <title>Complete genome sequence of Corynebacterium casei LMG S-19264T (=DSM 44701T), isolated from a smear-ripened cheese.</title>
        <authorList>
            <consortium name="US DOE Joint Genome Institute (JGI-PGF)"/>
            <person name="Walter F."/>
            <person name="Albersmeier A."/>
            <person name="Kalinowski J."/>
            <person name="Ruckert C."/>
        </authorList>
    </citation>
    <scope>NUCLEOTIDE SEQUENCE</scope>
    <source>
        <strain evidence="9">CGMCC 1.15290</strain>
    </source>
</reference>
<evidence type="ECO:0000256" key="2">
    <source>
        <dbReference type="ARBA" id="ARBA00022448"/>
    </source>
</evidence>
<dbReference type="Pfam" id="PF07715">
    <property type="entry name" value="Plug"/>
    <property type="match status" value="1"/>
</dbReference>
<reference evidence="9" key="2">
    <citation type="submission" date="2020-09" db="EMBL/GenBank/DDBJ databases">
        <authorList>
            <person name="Sun Q."/>
            <person name="Zhou Y."/>
        </authorList>
    </citation>
    <scope>NUCLEOTIDE SEQUENCE</scope>
    <source>
        <strain evidence="9">CGMCC 1.15290</strain>
    </source>
</reference>
<keyword evidence="6 7" id="KW-0998">Cell outer membrane</keyword>
<proteinExistence type="inferred from homology"/>
<dbReference type="NCBIfam" id="TIGR04057">
    <property type="entry name" value="SusC_RagA_signa"/>
    <property type="match status" value="1"/>
</dbReference>
<evidence type="ECO:0000259" key="8">
    <source>
        <dbReference type="Pfam" id="PF07715"/>
    </source>
</evidence>
<accession>A0A917MS07</accession>
<dbReference type="Gene3D" id="2.170.130.10">
    <property type="entry name" value="TonB-dependent receptor, plug domain"/>
    <property type="match status" value="1"/>
</dbReference>
<dbReference type="EMBL" id="BMIB01000001">
    <property type="protein sequence ID" value="GGH59900.1"/>
    <property type="molecule type" value="Genomic_DNA"/>
</dbReference>
<protein>
    <submittedName>
        <fullName evidence="9">SusC/RagA family TonB-linked outer membrane protein</fullName>
    </submittedName>
</protein>
<dbReference type="InterPro" id="IPR037066">
    <property type="entry name" value="Plug_dom_sf"/>
</dbReference>
<comment type="caution">
    <text evidence="9">The sequence shown here is derived from an EMBL/GenBank/DDBJ whole genome shotgun (WGS) entry which is preliminary data.</text>
</comment>
<keyword evidence="10" id="KW-1185">Reference proteome</keyword>
<dbReference type="Proteomes" id="UP000627292">
    <property type="component" value="Unassembled WGS sequence"/>
</dbReference>
<keyword evidence="5 7" id="KW-0472">Membrane</keyword>
<gene>
    <name evidence="9" type="ORF">GCM10011379_07190</name>
</gene>
<dbReference type="Pfam" id="PF13715">
    <property type="entry name" value="CarbopepD_reg_2"/>
    <property type="match status" value="1"/>
</dbReference>
<dbReference type="InterPro" id="IPR008969">
    <property type="entry name" value="CarboxyPept-like_regulatory"/>
</dbReference>
<sequence>MTLLCLNVHAKSIAQTVTFSGKNVPLKTVFEAIRQQTGYVFFSKQGALDNTHAVTISVKGISLQKFLDSLFRDQPITYSISLKTIILSEKEAASHNLSTFSLEASPPPPFKTFLGQVLDDKGAPLEGVIVTVKGTTRRAISKTDGTFSIDINLKEVLVFSSVGFEVKELTITPALHTSPIQIQLLPTFAEMSNVGVISTGYQVVRKENSTGASTTVSSKELEKRYTPNIIDNLEGRIPGLVNYKGVTTIRGISSLNAATSVLIVVDGLPFESPVANLNPYDIESVTVLKDAAATAIYGARASNGIIVITTKKAKGKGTSVSFSSDITRTDKVDNSYGFMTSAQQVDVESDFFNYNYVTGPGAASNISATKTSITNGSPITPVQYAWYQYAQNLITKSDLETQLTGFKQNDFRKQYQKYALLNQLLQQYDLAVRTNGNKFQSSLVLNFKTDNSGIINAYNRQFNLFYKGTYQVANWMDINFGVNTILSNIKASNSDFATSSAYISPYIPLLNADGSHNYYTTADYNSYNTLTDVTPQLHSMKVNHLDELSMDARKTRTNNSRLFVNVPMKILPGLTINPQFQYEYNTSMVSAYSESESFIMRYLKNIYTSRTGTAPNYAYTYLLPQSGGKLATTQVQGNYWTARGQMDYNREFGKHAISVIAGTEFRQTHSNGTKSLLLGYDEQLQSQSSTSVNLVALNAVTSTTLLKPTLNPSSIYATYIANAIGLIPDTTHRLNSGYANASYTYDNRYNAFGSFRKDYADVFGLDPKFRGKPLWSAGLGWNIHRENFMAQYAWVNFLKLRTTYGITGNINNGATSYLTANSSYVNAATGLPVSILQSAANPELRWEKTATTNVGIDFTLFRNRLSGTFDWYHKKGTDLFASRRIDPSEGFTSQIINNASMQNNGVELSLQYSWLQPKSRSGLQWSTMLVMTHNKNKVTYVDEVSATPLALAQGGFKVGYPVNALYSFQYKGINSAGQPQWAKADGTLSTVALTGSDMNAMVYSGNTTPVNSIALTNDLHFKGFSLNVLAVYYGGHYMRARQPADFLTVGYASLPSYVLDSWTTGKTNSLIPGIGQYAPPTNPPTQYLTYSDAFVHPADFIKIRNVTLGYQLPERWAGKVYAKNIRLRFQLNNPHALWKKNKVDVDPETGGAALPTSYVLGLNLNL</sequence>
<evidence type="ECO:0000256" key="3">
    <source>
        <dbReference type="ARBA" id="ARBA00022452"/>
    </source>
</evidence>
<evidence type="ECO:0000256" key="5">
    <source>
        <dbReference type="ARBA" id="ARBA00023136"/>
    </source>
</evidence>
<dbReference type="InterPro" id="IPR012910">
    <property type="entry name" value="Plug_dom"/>
</dbReference>